<gene>
    <name evidence="6" type="primary">ZDBF2</name>
</gene>
<accession>A0A9W3GD59</accession>
<evidence type="ECO:0000256" key="1">
    <source>
        <dbReference type="ARBA" id="ARBA00022723"/>
    </source>
</evidence>
<evidence type="ECO:0000313" key="5">
    <source>
        <dbReference type="Proteomes" id="UP001732780"/>
    </source>
</evidence>
<proteinExistence type="predicted"/>
<dbReference type="PANTHER" id="PTHR21639">
    <property type="entry name" value="DBF4-TYPE ZINC FINGER-CONTAINING PROTEIN 2"/>
    <property type="match status" value="1"/>
</dbReference>
<protein>
    <submittedName>
        <fullName evidence="6">DBF4-type zinc finger-containing protein 2</fullName>
    </submittedName>
</protein>
<name>A0A9W3GD59_CAMBA</name>
<keyword evidence="3" id="KW-0862">Zinc</keyword>
<dbReference type="PANTHER" id="PTHR21639:SF5">
    <property type="entry name" value="DBF4-TYPE ZINC FINGER-CONTAINING PROTEIN 2"/>
    <property type="match status" value="1"/>
</dbReference>
<dbReference type="InterPro" id="IPR038890">
    <property type="entry name" value="ZDBF2"/>
</dbReference>
<evidence type="ECO:0000256" key="4">
    <source>
        <dbReference type="PROSITE-ProRule" id="PRU00600"/>
    </source>
</evidence>
<dbReference type="Pfam" id="PF07535">
    <property type="entry name" value="zf-DBF"/>
    <property type="match status" value="1"/>
</dbReference>
<dbReference type="GO" id="GO:0071514">
    <property type="term" value="P:genomic imprinting"/>
    <property type="evidence" value="ECO:0007669"/>
    <property type="project" value="TreeGrafter"/>
</dbReference>
<dbReference type="InterPro" id="IPR038545">
    <property type="entry name" value="Znf_DBF_sf"/>
</dbReference>
<dbReference type="RefSeq" id="XP_045376463.2">
    <property type="nucleotide sequence ID" value="XM_045520507.2"/>
</dbReference>
<organism evidence="5 6">
    <name type="scientific">Camelus bactrianus</name>
    <name type="common">Bactrian camel</name>
    <dbReference type="NCBI Taxonomy" id="9837"/>
    <lineage>
        <taxon>Eukaryota</taxon>
        <taxon>Metazoa</taxon>
        <taxon>Chordata</taxon>
        <taxon>Craniata</taxon>
        <taxon>Vertebrata</taxon>
        <taxon>Euteleostomi</taxon>
        <taxon>Mammalia</taxon>
        <taxon>Eutheria</taxon>
        <taxon>Laurasiatheria</taxon>
        <taxon>Artiodactyla</taxon>
        <taxon>Tylopoda</taxon>
        <taxon>Camelidae</taxon>
        <taxon>Camelus</taxon>
    </lineage>
</organism>
<dbReference type="PROSITE" id="PS51265">
    <property type="entry name" value="ZF_DBF4"/>
    <property type="match status" value="1"/>
</dbReference>
<keyword evidence="5" id="KW-1185">Reference proteome</keyword>
<dbReference type="Proteomes" id="UP001732780">
    <property type="component" value="Chromosome 5"/>
</dbReference>
<evidence type="ECO:0000256" key="2">
    <source>
        <dbReference type="ARBA" id="ARBA00022771"/>
    </source>
</evidence>
<dbReference type="Gene3D" id="6.10.250.3410">
    <property type="entry name" value="DBF zinc finger"/>
    <property type="match status" value="1"/>
</dbReference>
<keyword evidence="1" id="KW-0479">Metal-binding</keyword>
<dbReference type="CTD" id="57683"/>
<keyword evidence="2 4" id="KW-0863">Zinc-finger</keyword>
<dbReference type="GO" id="GO:0008270">
    <property type="term" value="F:zinc ion binding"/>
    <property type="evidence" value="ECO:0007669"/>
    <property type="project" value="UniProtKB-KW"/>
</dbReference>
<reference evidence="6" key="1">
    <citation type="submission" date="2025-08" db="UniProtKB">
        <authorList>
            <consortium name="RefSeq"/>
        </authorList>
    </citation>
    <scope>IDENTIFICATION</scope>
    <source>
        <tissue evidence="6">Blood</tissue>
    </source>
</reference>
<evidence type="ECO:0000313" key="6">
    <source>
        <dbReference type="RefSeq" id="XP_045376463.2"/>
    </source>
</evidence>
<dbReference type="InterPro" id="IPR006572">
    <property type="entry name" value="Znf_DBF"/>
</dbReference>
<evidence type="ECO:0000256" key="3">
    <source>
        <dbReference type="ARBA" id="ARBA00022833"/>
    </source>
</evidence>
<sequence>MQNRQGYCSYCRVCYSNLEQHMSSDRHRYLTIQSRQWKGSRTLMERFLQDVLRHHPYRYQKSRSMQKKRLPMNTAAPSEAVPNNDFTPEEMAVDADGVRGEMPTKDSKPVEDMYSRSSKSQEYIQGVSVRPSVIQKVEKGQQQSLEFVHKIGNNMKEFNSVGIGHSTNNRQSVIRFSVISNAPVSCLPESSHERPVTTNTTTLLPLGAHFDSVGECDPNKVDKYLKQLDGDSGNLTLSCYPETSSGSCQKPKESNRESLCINSDKLVIQEDVKSQGKTLSAGFEAHEFVGTEGSLKLESLSKLAVNPAINMNKTDIPVNKGIFEDGIPKHHEEFFPNMDCTQEGKHLAFLEQKTSVSSEMKLAGGSLQSASDHPEEDVPDLWKEEQIDQEDKNYELRSSEMSFDGSSSFYSLTDQSKETANEINLSEEVHADLQYKNSESSVSEISSDCDGSLHLITNQTQVIVKDISAQKAVHIRLVDESYESSDSEMTFDSNASLQSSDDYPQQPDKEANLLKRAHTGLVDMNYGSSSSEISTNSVFSLESVVDQLPVAVTERKLQKFHNGLVDMNYGSSSSEISTNSVFSLESVVDQLPVAVTERKLQKKVHIGLLDMNYGSSSSEISTDSVFSLESVVDQLPVAVTERKLQKVHSGLVDMNYGSSSSEISTDSVFSLESVVDQLPVAVTERKLQKKVHIGLLDMNYGSSSSEISTDSVFSLESVVDQLPVAVTERKLQKVHSGLVDMNYGSSSSEISTDSVFSLESVVDQLPVAVTERKLQKKVHIGLVDKNYGSSCSETSFDSDISLQSVVDHPQLAVRERNLVDRLVYLKDKNRKPSSAKAHLDCDVFLETVTDEPQRAIEEINLKEKNDLMDMSYESYGSEMSFHTDAQLAPDQSQVAVKEVNIQEVAVDLESKSVISSVPGLSFGSHASLYRSGNDQPQGALSEINLKELNIDMEVKRYRCSSSELTFDSNSPLTSVTEYSELDVEEVRKKHINLEDESFESISSRITLDSDTPLHLGPDQPELADKETVIQKEGYVHLGGKDDEPTTSKISLDSCIPFHPVINPPEEAVKNLLNFQKEEWVPVENRENKPNGSELSFDYGIFHSVTGHSEDPIKERSLQKEENVHLENKNNVPSVSEGSSKSDTSFQLVANHPDVAIKEINLQKEEHANLAENGNELSISETSWNSGIRLQSVIYKPEMVVKKLWLQKEKHAQLKAKCAEFSGSETNLDSDIPHCSIIEPQIAVKEINVQKEECVGLENKSNKYSSSDTISDSDVPPRSLTEKPQVTVLKEDHVDPEVESTRPGNFEINLGVNAPLHSVLDQPQLALLKEKHVDLGDKNSESGGGKEGFNSDHLHSLPGQFWKVIRKTNPWKEDDMGLKNKVNEPNVSKLIHNSDVSLQPVSDQPEVGVKQINLENEGHVYSEDKNSRSSGSEMRLDSEFMVQSTVDHPQITILEQEHSELEDKHNQSCGSEISVDSVDPLQSVPDQLRETVKEKSLCKDQVDMEDKRDKSKHFEIVYDSDVLFQSVAGQTREVVKEINLWKEHVDLEDKVVKPSDSKINFDSDAPLQSVTNKIQEAVTEINLREGQVCLDAKSYEPRDSEIIFVSNAPLQSMVEQPHVLEEQQANLEDKSSDPCDPDINFVSDETFQSVADHLPKSVKEIGLWQEDHVYLEDKKYKLGDFEVSYDSDVHFVAGHSPEAVKEISLQEKNDSGVHLCLEVGQSQVVCKEMNLQKKEHLGMEEKTSEPSDSDIMCDSDVSFQIVINEPQESVNLVTGDDCEVISDSDVPFQPVIDSPQMTVEEISCINAESFVLESESCDSCDTELGYVCEASSQSVTHHSKKTFKIVNQKKDYIILEESSCEPYGSGVSFPVDASHQSTTYQSLGPEKKKAKYIDPKDKSCQSNSLKRKFEWEDTCQPLAHQLQKVDKGVSLWKDVENTGLKDKNYESNVSAKGCNESPELVIHQVADKENLLKLKCADLESMSCDPCGSGMNFQCDPSRQSNTDQPQKAINKTGLLKKVSFDLKETNYNCHSSSVPGVDSIGNLEKAKEVTEDDPDEQVPEGVPQTPASLVGKTWSQTMREGDMNTNALAKEFKEDSFRCYVDDRETRKIKKKKLNKGKKIAWADLEQDTTSIQVVSDCDDGAGGISDIDDFPVALDKPSHFLSTKRHCEQTWRVASRCQAVKVSHGTQTNLSSNPGMKRRMTGQEKDSPGRKRLLLQNDRKTRKNVKIGTAEFPESCSTVLKSLQPNALVYVLSSNIKQKKGEPNNFSKMRHCSRNNWDINIQYRDKQSSYNYYDPLNKRIVIDPSLNIEVPNSDRNNCVEIHFSDLNSRGGDDDTYVQSSASAPFMTVTVGHEVMSHQEASEPSVFLEESEILNSSEVPKESNFQSTLLNCDVTNISPKSVRNKFSESKKKIQRKKVTTNNKPGFPPKGCRPIIPQQKTSIASEKQSIWSQTKLSDIIKKYILKYSVFLRHKYWSKNTLIRMHHKKKKSHVSRLKKAKNPAEMLPNSVPSAGAEEQSGAPASSSPKQPVQDSPGPAGSTNNGIKRSPRRNQRKPSRPVRVYDLRSLYSQVPYTDRMSTRLSHRFQDNKVN</sequence>
<dbReference type="GO" id="GO:0003676">
    <property type="term" value="F:nucleic acid binding"/>
    <property type="evidence" value="ECO:0007669"/>
    <property type="project" value="InterPro"/>
</dbReference>